<protein>
    <submittedName>
        <fullName evidence="1">Uncharacterized protein</fullName>
    </submittedName>
</protein>
<keyword evidence="2" id="KW-1185">Reference proteome</keyword>
<name>A0A0C3PCA6_PISTI</name>
<reference evidence="2" key="2">
    <citation type="submission" date="2015-01" db="EMBL/GenBank/DDBJ databases">
        <title>Evolutionary Origins and Diversification of the Mycorrhizal Mutualists.</title>
        <authorList>
            <consortium name="DOE Joint Genome Institute"/>
            <consortium name="Mycorrhizal Genomics Consortium"/>
            <person name="Kohler A."/>
            <person name="Kuo A."/>
            <person name="Nagy L.G."/>
            <person name="Floudas D."/>
            <person name="Copeland A."/>
            <person name="Barry K.W."/>
            <person name="Cichocki N."/>
            <person name="Veneault-Fourrey C."/>
            <person name="LaButti K."/>
            <person name="Lindquist E.A."/>
            <person name="Lipzen A."/>
            <person name="Lundell T."/>
            <person name="Morin E."/>
            <person name="Murat C."/>
            <person name="Riley R."/>
            <person name="Ohm R."/>
            <person name="Sun H."/>
            <person name="Tunlid A."/>
            <person name="Henrissat B."/>
            <person name="Grigoriev I.V."/>
            <person name="Hibbett D.S."/>
            <person name="Martin F."/>
        </authorList>
    </citation>
    <scope>NUCLEOTIDE SEQUENCE [LARGE SCALE GENOMIC DNA]</scope>
    <source>
        <strain evidence="2">Marx 270</strain>
    </source>
</reference>
<reference evidence="1 2" key="1">
    <citation type="submission" date="2014-04" db="EMBL/GenBank/DDBJ databases">
        <authorList>
            <consortium name="DOE Joint Genome Institute"/>
            <person name="Kuo A."/>
            <person name="Kohler A."/>
            <person name="Costa M.D."/>
            <person name="Nagy L.G."/>
            <person name="Floudas D."/>
            <person name="Copeland A."/>
            <person name="Barry K.W."/>
            <person name="Cichocki N."/>
            <person name="Veneault-Fourrey C."/>
            <person name="LaButti K."/>
            <person name="Lindquist E.A."/>
            <person name="Lipzen A."/>
            <person name="Lundell T."/>
            <person name="Morin E."/>
            <person name="Murat C."/>
            <person name="Sun H."/>
            <person name="Tunlid A."/>
            <person name="Henrissat B."/>
            <person name="Grigoriev I.V."/>
            <person name="Hibbett D.S."/>
            <person name="Martin F."/>
            <person name="Nordberg H.P."/>
            <person name="Cantor M.N."/>
            <person name="Hua S.X."/>
        </authorList>
    </citation>
    <scope>NUCLEOTIDE SEQUENCE [LARGE SCALE GENOMIC DNA]</scope>
    <source>
        <strain evidence="1 2">Marx 270</strain>
    </source>
</reference>
<dbReference type="InParanoid" id="A0A0C3PCA6"/>
<dbReference type="EMBL" id="KN831966">
    <property type="protein sequence ID" value="KIO05666.1"/>
    <property type="molecule type" value="Genomic_DNA"/>
</dbReference>
<gene>
    <name evidence="1" type="ORF">M404DRAFT_999781</name>
</gene>
<proteinExistence type="predicted"/>
<dbReference type="AlphaFoldDB" id="A0A0C3PCA6"/>
<dbReference type="HOGENOM" id="CLU_3088215_0_0_1"/>
<sequence length="52" mass="5954">MRTEGQSALMQTTGRHLAYWAASKNVYSSEQGKKCRGVRCRGMNPVIRPVRW</sequence>
<accession>A0A0C3PCA6</accession>
<evidence type="ECO:0000313" key="2">
    <source>
        <dbReference type="Proteomes" id="UP000054217"/>
    </source>
</evidence>
<dbReference type="Proteomes" id="UP000054217">
    <property type="component" value="Unassembled WGS sequence"/>
</dbReference>
<organism evidence="1 2">
    <name type="scientific">Pisolithus tinctorius Marx 270</name>
    <dbReference type="NCBI Taxonomy" id="870435"/>
    <lineage>
        <taxon>Eukaryota</taxon>
        <taxon>Fungi</taxon>
        <taxon>Dikarya</taxon>
        <taxon>Basidiomycota</taxon>
        <taxon>Agaricomycotina</taxon>
        <taxon>Agaricomycetes</taxon>
        <taxon>Agaricomycetidae</taxon>
        <taxon>Boletales</taxon>
        <taxon>Sclerodermatineae</taxon>
        <taxon>Pisolithaceae</taxon>
        <taxon>Pisolithus</taxon>
    </lineage>
</organism>
<evidence type="ECO:0000313" key="1">
    <source>
        <dbReference type="EMBL" id="KIO05666.1"/>
    </source>
</evidence>